<dbReference type="EMBL" id="CP113797">
    <property type="protein sequence ID" value="WAL58564.1"/>
    <property type="molecule type" value="Genomic_DNA"/>
</dbReference>
<keyword evidence="5 6" id="KW-0472">Membrane</keyword>
<evidence type="ECO:0000256" key="5">
    <source>
        <dbReference type="ARBA" id="ARBA00023136"/>
    </source>
</evidence>
<feature type="transmembrane region" description="Helical" evidence="6">
    <location>
        <begin position="6"/>
        <end position="28"/>
    </location>
</feature>
<name>A0A9E9C5U8_9CYAN</name>
<evidence type="ECO:0000256" key="4">
    <source>
        <dbReference type="ARBA" id="ARBA00022989"/>
    </source>
</evidence>
<dbReference type="KEGG" id="tsin:OXH18_15400"/>
<reference evidence="7" key="1">
    <citation type="submission" date="2022-12" db="EMBL/GenBank/DDBJ databases">
        <title>Polyphasic identification of a Novel Hot-Spring Cyanobacterium Ocullathermofonsia sinensis gen nov. sp. nov. and Genomic Insights on its Adaptations to the Thermal Habitat.</title>
        <authorList>
            <person name="Daroch M."/>
            <person name="Tang J."/>
            <person name="Jiang Y."/>
        </authorList>
    </citation>
    <scope>NUCLEOTIDE SEQUENCE</scope>
    <source>
        <strain evidence="7">PKUAC-SCTA174</strain>
    </source>
</reference>
<keyword evidence="4 6" id="KW-1133">Transmembrane helix</keyword>
<evidence type="ECO:0000256" key="3">
    <source>
        <dbReference type="ARBA" id="ARBA00022692"/>
    </source>
</evidence>
<dbReference type="RefSeq" id="WP_268607987.1">
    <property type="nucleotide sequence ID" value="NZ_CP113797.1"/>
</dbReference>
<dbReference type="PANTHER" id="PTHR30086:SF20">
    <property type="entry name" value="ARGININE EXPORTER PROTEIN ARGO-RELATED"/>
    <property type="match status" value="1"/>
</dbReference>
<proteinExistence type="predicted"/>
<dbReference type="AlphaFoldDB" id="A0A9E9C5U8"/>
<dbReference type="GO" id="GO:0005886">
    <property type="term" value="C:plasma membrane"/>
    <property type="evidence" value="ECO:0007669"/>
    <property type="project" value="UniProtKB-SubCell"/>
</dbReference>
<feature type="transmembrane region" description="Helical" evidence="6">
    <location>
        <begin position="150"/>
        <end position="177"/>
    </location>
</feature>
<feature type="transmembrane region" description="Helical" evidence="6">
    <location>
        <begin position="40"/>
        <end position="61"/>
    </location>
</feature>
<protein>
    <submittedName>
        <fullName evidence="7">LysE family transporter</fullName>
    </submittedName>
</protein>
<evidence type="ECO:0000256" key="1">
    <source>
        <dbReference type="ARBA" id="ARBA00004651"/>
    </source>
</evidence>
<feature type="transmembrane region" description="Helical" evidence="6">
    <location>
        <begin position="67"/>
        <end position="87"/>
    </location>
</feature>
<feature type="transmembrane region" description="Helical" evidence="6">
    <location>
        <begin position="189"/>
        <end position="208"/>
    </location>
</feature>
<evidence type="ECO:0000313" key="7">
    <source>
        <dbReference type="EMBL" id="WAL58564.1"/>
    </source>
</evidence>
<accession>A0A9E9C5U8</accession>
<comment type="subcellular location">
    <subcellularLocation>
        <location evidence="1">Cell membrane</location>
        <topology evidence="1">Multi-pass membrane protein</topology>
    </subcellularLocation>
</comment>
<dbReference type="InterPro" id="IPR001123">
    <property type="entry name" value="LeuE-type"/>
</dbReference>
<keyword evidence="3 6" id="KW-0812">Transmembrane</keyword>
<gene>
    <name evidence="7" type="ORF">OXH18_15400</name>
</gene>
<evidence type="ECO:0000313" key="8">
    <source>
        <dbReference type="Proteomes" id="UP001163152"/>
    </source>
</evidence>
<dbReference type="Proteomes" id="UP001163152">
    <property type="component" value="Chromosome"/>
</dbReference>
<evidence type="ECO:0000256" key="2">
    <source>
        <dbReference type="ARBA" id="ARBA00022475"/>
    </source>
</evidence>
<sequence length="210" mass="22143">MNSTFFLRGLLIGFFIALPVGPIGVLCIRRTLTDGGAIGLLSGLGAASADAVYGIVAGFGLTVVSNVLVQAVWLRIVGGLFLCYLGIRTCLSKPTADAIKPDRQATTSPRRGYADAYLSTLFLTLTNPATIVSFAAVFAGLGLASSDGDYLTALSLVMGVFVGSAAWWLLLSSGVNLLRSRFNLHRLLWLNRISGLILLGFGIMALSLSR</sequence>
<feature type="transmembrane region" description="Helical" evidence="6">
    <location>
        <begin position="120"/>
        <end position="144"/>
    </location>
</feature>
<keyword evidence="8" id="KW-1185">Reference proteome</keyword>
<keyword evidence="2" id="KW-1003">Cell membrane</keyword>
<dbReference type="PANTHER" id="PTHR30086">
    <property type="entry name" value="ARGININE EXPORTER PROTEIN ARGO"/>
    <property type="match status" value="1"/>
</dbReference>
<evidence type="ECO:0000256" key="6">
    <source>
        <dbReference type="SAM" id="Phobius"/>
    </source>
</evidence>
<dbReference type="GO" id="GO:0015171">
    <property type="term" value="F:amino acid transmembrane transporter activity"/>
    <property type="evidence" value="ECO:0007669"/>
    <property type="project" value="TreeGrafter"/>
</dbReference>
<organism evidence="7 8">
    <name type="scientific">Thermocoleostomius sinensis A174</name>
    <dbReference type="NCBI Taxonomy" id="2016057"/>
    <lineage>
        <taxon>Bacteria</taxon>
        <taxon>Bacillati</taxon>
        <taxon>Cyanobacteriota</taxon>
        <taxon>Cyanophyceae</taxon>
        <taxon>Oculatellales</taxon>
        <taxon>Oculatellaceae</taxon>
        <taxon>Thermocoleostomius</taxon>
    </lineage>
</organism>
<dbReference type="Pfam" id="PF01810">
    <property type="entry name" value="LysE"/>
    <property type="match status" value="1"/>
</dbReference>